<dbReference type="CDD" id="cd06529">
    <property type="entry name" value="S24_LexA-like"/>
    <property type="match status" value="1"/>
</dbReference>
<dbReference type="InterPro" id="IPR039418">
    <property type="entry name" value="LexA-like"/>
</dbReference>
<keyword evidence="3" id="KW-0804">Transcription</keyword>
<feature type="domain" description="Peptidase S24/S26A/S26B/S26C" evidence="4">
    <location>
        <begin position="91"/>
        <end position="203"/>
    </location>
</feature>
<evidence type="ECO:0000256" key="1">
    <source>
        <dbReference type="ARBA" id="ARBA00023015"/>
    </source>
</evidence>
<dbReference type="InterPro" id="IPR015927">
    <property type="entry name" value="Peptidase_S24_S26A/B/C"/>
</dbReference>
<dbReference type="InterPro" id="IPR036286">
    <property type="entry name" value="LexA/Signal_pep-like_sf"/>
</dbReference>
<protein>
    <submittedName>
        <fullName evidence="5">Phage repressor protein</fullName>
    </submittedName>
</protein>
<keyword evidence="6" id="KW-1185">Reference proteome</keyword>
<gene>
    <name evidence="5" type="ORF">ERS686654_02180</name>
</gene>
<evidence type="ECO:0000259" key="4">
    <source>
        <dbReference type="Pfam" id="PF00717"/>
    </source>
</evidence>
<sequence length="210" mass="24207">MEFEEIVERIKDVLATDGKKNIKDADVARALGIDPNTFYQMKFRNSVPYKEIMDFLASKKISINLFFYNQSSKSNISSERKYKTLRLFKAKASLGGGAWNENIISDEIIIDKKMTEFFRSDNCDIIETIGDSMEPHIQSGDWCFIDRSDKKMKNGEVWAVNTPDGVVIKECYIQENELILVSFNPVYKPVRLYICECQLVGKFIGLLRKN</sequence>
<dbReference type="Gene3D" id="1.10.260.40">
    <property type="entry name" value="lambda repressor-like DNA-binding domains"/>
    <property type="match status" value="1"/>
</dbReference>
<comment type="caution">
    <text evidence="5">The sequence shown here is derived from an EMBL/GenBank/DDBJ whole genome shotgun (WGS) entry which is preliminary data.</text>
</comment>
<dbReference type="Gene3D" id="2.10.109.10">
    <property type="entry name" value="Umud Fragment, subunit A"/>
    <property type="match status" value="1"/>
</dbReference>
<evidence type="ECO:0000313" key="5">
    <source>
        <dbReference type="EMBL" id="CUU90833.1"/>
    </source>
</evidence>
<organism evidence="5 6">
    <name type="scientific">Campylobacter hyointestinalis subsp. hyointestinalis</name>
    <dbReference type="NCBI Taxonomy" id="91352"/>
    <lineage>
        <taxon>Bacteria</taxon>
        <taxon>Pseudomonadati</taxon>
        <taxon>Campylobacterota</taxon>
        <taxon>Epsilonproteobacteria</taxon>
        <taxon>Campylobacterales</taxon>
        <taxon>Campylobacteraceae</taxon>
        <taxon>Campylobacter</taxon>
    </lineage>
</organism>
<evidence type="ECO:0000313" key="6">
    <source>
        <dbReference type="Proteomes" id="UP000052237"/>
    </source>
</evidence>
<evidence type="ECO:0000256" key="3">
    <source>
        <dbReference type="ARBA" id="ARBA00023163"/>
    </source>
</evidence>
<dbReference type="SUPFAM" id="SSF51306">
    <property type="entry name" value="LexA/Signal peptidase"/>
    <property type="match status" value="1"/>
</dbReference>
<dbReference type="Proteomes" id="UP000052237">
    <property type="component" value="Unassembled WGS sequence"/>
</dbReference>
<dbReference type="Pfam" id="PF00717">
    <property type="entry name" value="Peptidase_S24"/>
    <property type="match status" value="1"/>
</dbReference>
<proteinExistence type="predicted"/>
<evidence type="ECO:0000256" key="2">
    <source>
        <dbReference type="ARBA" id="ARBA00023125"/>
    </source>
</evidence>
<dbReference type="PANTHER" id="PTHR40661">
    <property type="match status" value="1"/>
</dbReference>
<keyword evidence="1" id="KW-0805">Transcription regulation</keyword>
<dbReference type="PANTHER" id="PTHR40661:SF1">
    <property type="entry name" value="HTH CRO_C1-TYPE DOMAIN-CONTAINING PROTEIN"/>
    <property type="match status" value="1"/>
</dbReference>
<dbReference type="AlphaFoldDB" id="A0A0S4SZ85"/>
<dbReference type="InterPro" id="IPR010982">
    <property type="entry name" value="Lambda_DNA-bd_dom_sf"/>
</dbReference>
<name>A0A0S4SZ85_CAMHY</name>
<dbReference type="GO" id="GO:0003677">
    <property type="term" value="F:DNA binding"/>
    <property type="evidence" value="ECO:0007669"/>
    <property type="project" value="UniProtKB-KW"/>
</dbReference>
<keyword evidence="2" id="KW-0238">DNA-binding</keyword>
<reference evidence="5 6" key="1">
    <citation type="submission" date="2015-11" db="EMBL/GenBank/DDBJ databases">
        <authorList>
            <consortium name="Pathogen Informatics"/>
        </authorList>
    </citation>
    <scope>NUCLEOTIDE SEQUENCE [LARGE SCALE GENOMIC DNA]</scope>
    <source>
        <strain evidence="5 6">006A-0059</strain>
    </source>
</reference>
<dbReference type="EMBL" id="FAVB01000012">
    <property type="protein sequence ID" value="CUU90833.1"/>
    <property type="molecule type" value="Genomic_DNA"/>
</dbReference>
<accession>A0A0S4SZ85</accession>
<dbReference type="RefSeq" id="WP_059435577.1">
    <property type="nucleotide sequence ID" value="NZ_FAVB01000012.1"/>
</dbReference>